<dbReference type="PANTHER" id="PTHR10151:SF120">
    <property type="entry name" value="BIS(5'-ADENOSYL)-TRIPHOSPHATASE"/>
    <property type="match status" value="1"/>
</dbReference>
<gene>
    <name evidence="1" type="ORF">H8708_02715</name>
</gene>
<dbReference type="PANTHER" id="PTHR10151">
    <property type="entry name" value="ECTONUCLEOTIDE PYROPHOSPHATASE/PHOSPHODIESTERASE"/>
    <property type="match status" value="1"/>
</dbReference>
<reference evidence="1 2" key="1">
    <citation type="submission" date="2020-08" db="EMBL/GenBank/DDBJ databases">
        <title>Genome public.</title>
        <authorList>
            <person name="Liu C."/>
            <person name="Sun Q."/>
        </authorList>
    </citation>
    <scope>NUCLEOTIDE SEQUENCE [LARGE SCALE GENOMIC DNA]</scope>
    <source>
        <strain evidence="1 2">BX10</strain>
    </source>
</reference>
<dbReference type="Pfam" id="PF01663">
    <property type="entry name" value="Phosphodiest"/>
    <property type="match status" value="1"/>
</dbReference>
<name>A0ABR7NPV2_9FIRM</name>
<dbReference type="EMBL" id="JACRTJ010000006">
    <property type="protein sequence ID" value="MBC8598145.1"/>
    <property type="molecule type" value="Genomic_DNA"/>
</dbReference>
<dbReference type="Proteomes" id="UP000647491">
    <property type="component" value="Unassembled WGS sequence"/>
</dbReference>
<dbReference type="InterPro" id="IPR002591">
    <property type="entry name" value="Phosphodiest/P_Trfase"/>
</dbReference>
<dbReference type="InterPro" id="IPR017850">
    <property type="entry name" value="Alkaline_phosphatase_core_sf"/>
</dbReference>
<dbReference type="Gene3D" id="3.40.720.10">
    <property type="entry name" value="Alkaline Phosphatase, subunit A"/>
    <property type="match status" value="1"/>
</dbReference>
<proteinExistence type="predicted"/>
<dbReference type="SUPFAM" id="SSF53649">
    <property type="entry name" value="Alkaline phosphatase-like"/>
    <property type="match status" value="1"/>
</dbReference>
<evidence type="ECO:0000313" key="2">
    <source>
        <dbReference type="Proteomes" id="UP000647491"/>
    </source>
</evidence>
<organism evidence="1 2">
    <name type="scientific">Enterocloster hominis</name>
    <name type="common">ex Liu et al. 2021</name>
    <dbReference type="NCBI Taxonomy" id="2763663"/>
    <lineage>
        <taxon>Bacteria</taxon>
        <taxon>Bacillati</taxon>
        <taxon>Bacillota</taxon>
        <taxon>Clostridia</taxon>
        <taxon>Lachnospirales</taxon>
        <taxon>Lachnospiraceae</taxon>
        <taxon>Enterocloster</taxon>
    </lineage>
</organism>
<sequence length="481" mass="55636">MVRKLMILGIDGMDWDVIVRYKDKLPNLYDLMQKNNKPHLRSVFPADTTPAWSTIYTGLDPSEHGIINFVNVGAKQNTYKPLTFDDSAFKGRTFWDVLNKQGLSCAVILPMNIKEGWDIDGLMITRPYEGKIRVYPQSKENIYNPRYDILGTDGKFTSEKDLPALRDEFFAKVNEEIRLTRLAIENEDVDVLFSYFSTTDGIQHDFWRHCDPNHPEYPGANEHENVIRDMYITMDNYVGEVMQKQPDTPLLIISDHGHGARPVYTVRINELLRRGGYLAPKGGGDGSQPSTKKKIKKVIKKTALSVVKGIGLPKWAMRLAKKFPVWKSLFASSADFDWDKTQAYLSDLSALKNYSYGGIRINDNVVGKDKLADEIIEYLKQIKIEGEDKRLFEWIVRTNTFYHGQYLNKYPEIIYQMDERWGGEWELGKNVFEKEGFMYMMSPGGHRWRTAIIFTNNFELKKDNYEMTDIYDVIMDAVRGE</sequence>
<comment type="caution">
    <text evidence="1">The sequence shown here is derived from an EMBL/GenBank/DDBJ whole genome shotgun (WGS) entry which is preliminary data.</text>
</comment>
<accession>A0ABR7NPV2</accession>
<evidence type="ECO:0000313" key="1">
    <source>
        <dbReference type="EMBL" id="MBC8598145.1"/>
    </source>
</evidence>
<dbReference type="RefSeq" id="WP_262426873.1">
    <property type="nucleotide sequence ID" value="NZ_JACRTJ010000006.1"/>
</dbReference>
<protein>
    <submittedName>
        <fullName evidence="1">Alkaline phosphatase family protein</fullName>
    </submittedName>
</protein>
<keyword evidence="2" id="KW-1185">Reference proteome</keyword>